<dbReference type="EC" id="3.2.1.4" evidence="3"/>
<dbReference type="RefSeq" id="XP_014178513.1">
    <property type="nucleotide sequence ID" value="XM_014323038.1"/>
</dbReference>
<evidence type="ECO:0000313" key="10">
    <source>
        <dbReference type="Proteomes" id="UP000002748"/>
    </source>
</evidence>
<evidence type="ECO:0000256" key="3">
    <source>
        <dbReference type="ARBA" id="ARBA00012601"/>
    </source>
</evidence>
<dbReference type="EMBL" id="ALBS01000283">
    <property type="protein sequence ID" value="EJT46623.1"/>
    <property type="molecule type" value="Genomic_DNA"/>
</dbReference>
<dbReference type="GO" id="GO:0009251">
    <property type="term" value="P:glucan catabolic process"/>
    <property type="evidence" value="ECO:0007669"/>
    <property type="project" value="TreeGrafter"/>
</dbReference>
<keyword evidence="7" id="KW-0732">Signal</keyword>
<evidence type="ECO:0000256" key="1">
    <source>
        <dbReference type="ARBA" id="ARBA00000966"/>
    </source>
</evidence>
<dbReference type="VEuPathDB" id="FungiDB:A1Q1_04800"/>
<dbReference type="Gene3D" id="3.20.20.80">
    <property type="entry name" value="Glycosidases"/>
    <property type="match status" value="1"/>
</dbReference>
<evidence type="ECO:0000259" key="8">
    <source>
        <dbReference type="Pfam" id="PF00150"/>
    </source>
</evidence>
<evidence type="ECO:0000256" key="6">
    <source>
        <dbReference type="RuleBase" id="RU361153"/>
    </source>
</evidence>
<keyword evidence="5 6" id="KW-0326">Glycosidase</keyword>
<name>J5QCC4_TRIAS</name>
<dbReference type="Pfam" id="PF00150">
    <property type="entry name" value="Cellulase"/>
    <property type="match status" value="1"/>
</dbReference>
<dbReference type="PANTHER" id="PTHR34142">
    <property type="entry name" value="ENDO-BETA-1,4-GLUCANASE A"/>
    <property type="match status" value="1"/>
</dbReference>
<comment type="similarity">
    <text evidence="2 6">Belongs to the glycosyl hydrolase 5 (cellulase A) family.</text>
</comment>
<dbReference type="HOGENOM" id="CLU_1826647_0_0_1"/>
<reference evidence="9 10" key="1">
    <citation type="journal article" date="2012" name="Eukaryot. Cell">
        <title>Draft genome sequence of CBS 2479, the standard type strain of Trichosporon asahii.</title>
        <authorList>
            <person name="Yang R.Y."/>
            <person name="Li H.T."/>
            <person name="Zhu H."/>
            <person name="Zhou G.P."/>
            <person name="Wang M."/>
            <person name="Wang L."/>
        </authorList>
    </citation>
    <scope>NUCLEOTIDE SEQUENCE [LARGE SCALE GENOMIC DNA]</scope>
    <source>
        <strain evidence="10">ATCC 90039 / CBS 2479 / JCM 2466 / KCTC 7840 / NCYC 2677 / UAMH 7654</strain>
    </source>
</reference>
<organism evidence="9 10">
    <name type="scientific">Trichosporon asahii var. asahii (strain ATCC 90039 / CBS 2479 / JCM 2466 / KCTC 7840 / NBRC 103889/ NCYC 2677 / UAMH 7654)</name>
    <name type="common">Yeast</name>
    <dbReference type="NCBI Taxonomy" id="1186058"/>
    <lineage>
        <taxon>Eukaryota</taxon>
        <taxon>Fungi</taxon>
        <taxon>Dikarya</taxon>
        <taxon>Basidiomycota</taxon>
        <taxon>Agaricomycotina</taxon>
        <taxon>Tremellomycetes</taxon>
        <taxon>Trichosporonales</taxon>
        <taxon>Trichosporonaceae</taxon>
        <taxon>Trichosporon</taxon>
    </lineage>
</organism>
<dbReference type="Proteomes" id="UP000002748">
    <property type="component" value="Unassembled WGS sequence"/>
</dbReference>
<sequence>MKFALLSVLAMLGSAVAAPISLNKRSLPRLGGVNIAGCEFGVNVWGWSGTSIRLPVGWQYLVNHDSSSKSLDASFFAQYDKLVQAVTSKGAYAIIDIHNYGRWNSGVIGVDGPSNADFARLWSLLAAKYANNDKVMFGELL</sequence>
<keyword evidence="4 6" id="KW-0378">Hydrolase</keyword>
<dbReference type="PANTHER" id="PTHR34142:SF5">
    <property type="entry name" value="CBM1 DOMAIN-CONTAINING PROTEIN"/>
    <property type="match status" value="1"/>
</dbReference>
<proteinExistence type="inferred from homology"/>
<feature type="signal peptide" evidence="7">
    <location>
        <begin position="1"/>
        <end position="17"/>
    </location>
</feature>
<evidence type="ECO:0000256" key="2">
    <source>
        <dbReference type="ARBA" id="ARBA00005641"/>
    </source>
</evidence>
<dbReference type="KEGG" id="tasa:A1Q1_04800"/>
<evidence type="ECO:0000313" key="9">
    <source>
        <dbReference type="EMBL" id="EJT46623.1"/>
    </source>
</evidence>
<evidence type="ECO:0000256" key="4">
    <source>
        <dbReference type="ARBA" id="ARBA00022801"/>
    </source>
</evidence>
<evidence type="ECO:0000256" key="5">
    <source>
        <dbReference type="ARBA" id="ARBA00023295"/>
    </source>
</evidence>
<feature type="domain" description="Glycoside hydrolase family 5" evidence="8">
    <location>
        <begin position="47"/>
        <end position="138"/>
    </location>
</feature>
<accession>J5QCC4</accession>
<gene>
    <name evidence="9" type="ORF">A1Q1_04800</name>
</gene>
<dbReference type="GO" id="GO:0008810">
    <property type="term" value="F:cellulase activity"/>
    <property type="evidence" value="ECO:0007669"/>
    <property type="project" value="UniProtKB-EC"/>
</dbReference>
<dbReference type="GeneID" id="25988312"/>
<comment type="catalytic activity">
    <reaction evidence="1">
        <text>Endohydrolysis of (1-&gt;4)-beta-D-glucosidic linkages in cellulose, lichenin and cereal beta-D-glucans.</text>
        <dbReference type="EC" id="3.2.1.4"/>
    </reaction>
</comment>
<dbReference type="InterPro" id="IPR017853">
    <property type="entry name" value="GH"/>
</dbReference>
<evidence type="ECO:0000256" key="7">
    <source>
        <dbReference type="SAM" id="SignalP"/>
    </source>
</evidence>
<protein>
    <recommendedName>
        <fullName evidence="3">cellulase</fullName>
        <ecNumber evidence="3">3.2.1.4</ecNumber>
    </recommendedName>
</protein>
<dbReference type="SUPFAM" id="SSF51445">
    <property type="entry name" value="(Trans)glycosidases"/>
    <property type="match status" value="1"/>
</dbReference>
<dbReference type="AlphaFoldDB" id="J5QCC4"/>
<feature type="chain" id="PRO_5003785273" description="cellulase" evidence="7">
    <location>
        <begin position="18"/>
        <end position="141"/>
    </location>
</feature>
<dbReference type="InterPro" id="IPR001547">
    <property type="entry name" value="Glyco_hydro_5"/>
</dbReference>
<comment type="caution">
    <text evidence="9">The sequence shown here is derived from an EMBL/GenBank/DDBJ whole genome shotgun (WGS) entry which is preliminary data.</text>
</comment>
<dbReference type="OrthoDB" id="5823761at2759"/>